<dbReference type="EMBL" id="CP033116">
    <property type="protein sequence ID" value="QFY58674.1"/>
    <property type="molecule type" value="Genomic_DNA"/>
</dbReference>
<keyword evidence="6" id="KW-1185">Reference proteome</keyword>
<name>A0AA91U469_9GAMM</name>
<evidence type="ECO:0000313" key="5">
    <source>
        <dbReference type="Proteomes" id="UP000243750"/>
    </source>
</evidence>
<protein>
    <submittedName>
        <fullName evidence="3">Glycosyltransferase</fullName>
    </submittedName>
</protein>
<reference evidence="3 5" key="1">
    <citation type="submission" date="2017-09" db="EMBL/GenBank/DDBJ databases">
        <title>Bacterial and phytoplankton interrelationship in Kongsfjorden, an Arctic fjord.</title>
        <authorList>
            <person name="Sinha R."/>
            <person name="Krishnan K."/>
        </authorList>
    </citation>
    <scope>NUCLEOTIDE SEQUENCE [LARGE SCALE GENOMIC DNA]</scope>
    <source>
        <strain evidence="3 5">58</strain>
    </source>
</reference>
<evidence type="ECO:0000313" key="4">
    <source>
        <dbReference type="EMBL" id="QFY58674.1"/>
    </source>
</evidence>
<reference evidence="4 6" key="2">
    <citation type="submission" date="2018-10" db="EMBL/GenBank/DDBJ databases">
        <title>Complete genome sequence of Pseudomonas pelagia strain Kongs-67.</title>
        <authorList>
            <person name="Sinha R.K."/>
            <person name="Krishnan K."/>
        </authorList>
    </citation>
    <scope>NUCLEOTIDE SEQUENCE [LARGE SCALE GENOMIC DNA]</scope>
    <source>
        <strain evidence="4 6">Kongs-67</strain>
    </source>
</reference>
<keyword evidence="1" id="KW-0328">Glycosyltransferase</keyword>
<dbReference type="Pfam" id="PF03808">
    <property type="entry name" value="Glyco_tran_WecG"/>
    <property type="match status" value="1"/>
</dbReference>
<dbReference type="CDD" id="cd06533">
    <property type="entry name" value="Glyco_transf_WecG_TagA"/>
    <property type="match status" value="1"/>
</dbReference>
<dbReference type="PANTHER" id="PTHR34136">
    <property type="match status" value="1"/>
</dbReference>
<dbReference type="Proteomes" id="UP000344571">
    <property type="component" value="Chromosome"/>
</dbReference>
<dbReference type="Proteomes" id="UP000243750">
    <property type="component" value="Unassembled WGS sequence"/>
</dbReference>
<evidence type="ECO:0000256" key="2">
    <source>
        <dbReference type="ARBA" id="ARBA00022679"/>
    </source>
</evidence>
<evidence type="ECO:0000256" key="1">
    <source>
        <dbReference type="ARBA" id="ARBA00022676"/>
    </source>
</evidence>
<dbReference type="GO" id="GO:0016758">
    <property type="term" value="F:hexosyltransferase activity"/>
    <property type="evidence" value="ECO:0007669"/>
    <property type="project" value="TreeGrafter"/>
</dbReference>
<dbReference type="InterPro" id="IPR004629">
    <property type="entry name" value="WecG_TagA_CpsF"/>
</dbReference>
<accession>A0AA91U469</accession>
<proteinExistence type="predicted"/>
<keyword evidence="2" id="KW-0808">Transferase</keyword>
<evidence type="ECO:0000313" key="3">
    <source>
        <dbReference type="EMBL" id="PCD00072.1"/>
    </source>
</evidence>
<organism evidence="3 5">
    <name type="scientific">Halopseudomonas pelagia</name>
    <dbReference type="NCBI Taxonomy" id="553151"/>
    <lineage>
        <taxon>Bacteria</taxon>
        <taxon>Pseudomonadati</taxon>
        <taxon>Pseudomonadota</taxon>
        <taxon>Gammaproteobacteria</taxon>
        <taxon>Pseudomonadales</taxon>
        <taxon>Pseudomonadaceae</taxon>
        <taxon>Halopseudomonas</taxon>
    </lineage>
</organism>
<evidence type="ECO:0000313" key="6">
    <source>
        <dbReference type="Proteomes" id="UP000344571"/>
    </source>
</evidence>
<dbReference type="NCBIfam" id="TIGR00696">
    <property type="entry name" value="wecG_tagA_cpsF"/>
    <property type="match status" value="1"/>
</dbReference>
<gene>
    <name evidence="3" type="ORF">CO192_07360</name>
    <name evidence="4" type="ORF">EAO82_04205</name>
</gene>
<sequence length="239" mass="26795">MKAFDIDFYTGSKEQLLTRILPACQQPFSYIVTPNINHIVQLEHDQRLTEAYATASYRICDSRVLLPILRLLGVKLEEAIPGSTLTADLMNIAAERHWTITVVGCEANNVALLRAKYPGITFHHDYPPMGFIKDEMAVSRCIDFVVAHPANLVVLALGCPTQEIIAARIFATGQAKGLGLCVGGSLNFLAGSVKRAPEWVQNLSLEWLHRICAEPKRLLRRYAHDARRFIPILIRHLRT</sequence>
<dbReference type="EMBL" id="NWMT01000073">
    <property type="protein sequence ID" value="PCD00072.1"/>
    <property type="molecule type" value="Genomic_DNA"/>
</dbReference>
<dbReference type="PANTHER" id="PTHR34136:SF1">
    <property type="entry name" value="UDP-N-ACETYL-D-MANNOSAMINURONIC ACID TRANSFERASE"/>
    <property type="match status" value="1"/>
</dbReference>
<dbReference type="AlphaFoldDB" id="A0AA91U469"/>